<organism evidence="6 7">
    <name type="scientific">Babesia ovata</name>
    <dbReference type="NCBI Taxonomy" id="189622"/>
    <lineage>
        <taxon>Eukaryota</taxon>
        <taxon>Sar</taxon>
        <taxon>Alveolata</taxon>
        <taxon>Apicomplexa</taxon>
        <taxon>Aconoidasida</taxon>
        <taxon>Piroplasmida</taxon>
        <taxon>Babesiidae</taxon>
        <taxon>Babesia</taxon>
    </lineage>
</organism>
<evidence type="ECO:0000313" key="6">
    <source>
        <dbReference type="EMBL" id="GBE62703.1"/>
    </source>
</evidence>
<dbReference type="Gene3D" id="1.10.600.10">
    <property type="entry name" value="Farnesyl Diphosphate Synthase"/>
    <property type="match status" value="1"/>
</dbReference>
<keyword evidence="4" id="KW-0460">Magnesium</keyword>
<dbReference type="GO" id="GO:0004161">
    <property type="term" value="F:dimethylallyltranstransferase activity"/>
    <property type="evidence" value="ECO:0007669"/>
    <property type="project" value="TreeGrafter"/>
</dbReference>
<evidence type="ECO:0000256" key="5">
    <source>
        <dbReference type="RuleBase" id="RU004466"/>
    </source>
</evidence>
<protein>
    <submittedName>
        <fullName evidence="6">Farnesyl pyrophosphate synthetase</fullName>
    </submittedName>
</protein>
<evidence type="ECO:0000256" key="4">
    <source>
        <dbReference type="ARBA" id="ARBA00022842"/>
    </source>
</evidence>
<dbReference type="GO" id="GO:0046872">
    <property type="term" value="F:metal ion binding"/>
    <property type="evidence" value="ECO:0007669"/>
    <property type="project" value="UniProtKB-KW"/>
</dbReference>
<gene>
    <name evidence="6" type="ORF">BOVATA_041960</name>
</gene>
<dbReference type="GO" id="GO:0005737">
    <property type="term" value="C:cytoplasm"/>
    <property type="evidence" value="ECO:0007669"/>
    <property type="project" value="TreeGrafter"/>
</dbReference>
<evidence type="ECO:0000256" key="1">
    <source>
        <dbReference type="ARBA" id="ARBA00001946"/>
    </source>
</evidence>
<dbReference type="Pfam" id="PF00348">
    <property type="entry name" value="polyprenyl_synt"/>
    <property type="match status" value="1"/>
</dbReference>
<keyword evidence="2 5" id="KW-0808">Transferase</keyword>
<dbReference type="GO" id="GO:0045337">
    <property type="term" value="P:farnesyl diphosphate biosynthetic process"/>
    <property type="evidence" value="ECO:0007669"/>
    <property type="project" value="TreeGrafter"/>
</dbReference>
<comment type="cofactor">
    <cofactor evidence="1">
        <name>Mg(2+)</name>
        <dbReference type="ChEBI" id="CHEBI:18420"/>
    </cofactor>
</comment>
<keyword evidence="3" id="KW-0479">Metal-binding</keyword>
<comment type="similarity">
    <text evidence="5">Belongs to the FPP/GGPP synthase family.</text>
</comment>
<dbReference type="OrthoDB" id="10257492at2759"/>
<evidence type="ECO:0000256" key="3">
    <source>
        <dbReference type="ARBA" id="ARBA00022723"/>
    </source>
</evidence>
<dbReference type="EMBL" id="BDSA01000006">
    <property type="protein sequence ID" value="GBE62703.1"/>
    <property type="molecule type" value="Genomic_DNA"/>
</dbReference>
<comment type="caution">
    <text evidence="6">The sequence shown here is derived from an EMBL/GenBank/DDBJ whole genome shotgun (WGS) entry which is preliminary data.</text>
</comment>
<reference evidence="6 7" key="1">
    <citation type="journal article" date="2017" name="BMC Genomics">
        <title>Whole-genome assembly of Babesia ovata and comparative genomics between closely related pathogens.</title>
        <authorList>
            <person name="Yamagishi J."/>
            <person name="Asada M."/>
            <person name="Hakimi H."/>
            <person name="Tanaka T.Q."/>
            <person name="Sugimoto C."/>
            <person name="Kawazu S."/>
        </authorList>
    </citation>
    <scope>NUCLEOTIDE SEQUENCE [LARGE SCALE GENOMIC DNA]</scope>
    <source>
        <strain evidence="6 7">Miyake</strain>
    </source>
</reference>
<dbReference type="GO" id="GO:0004337">
    <property type="term" value="F:(2E,6E)-farnesyl diphosphate synthase activity"/>
    <property type="evidence" value="ECO:0007669"/>
    <property type="project" value="TreeGrafter"/>
</dbReference>
<dbReference type="GeneID" id="39876473"/>
<keyword evidence="7" id="KW-1185">Reference proteome</keyword>
<dbReference type="InterPro" id="IPR039702">
    <property type="entry name" value="FPS1-like"/>
</dbReference>
<evidence type="ECO:0000313" key="7">
    <source>
        <dbReference type="Proteomes" id="UP000236319"/>
    </source>
</evidence>
<dbReference type="InterPro" id="IPR000092">
    <property type="entry name" value="Polyprenyl_synt"/>
</dbReference>
<dbReference type="Proteomes" id="UP000236319">
    <property type="component" value="Unassembled WGS sequence"/>
</dbReference>
<sequence length="334" mass="37766">MIAYNACSSSPDFVSYCNDRLKSFLPIFLDIATAEIKSYDISDDDIAYYSNAIQYNLQGGKLIRGWCVELLQTAFLVADDIMDKSIMRRSNVCWYMVPTVGISNAVNDTMFLNTLVHRIIANQLKDSKYLVTVMNLFTEVSMITILGQHMDTYDAMDASLFDTPTGATSLYYRICKNKTSYYTFFLPIKLGMIVSGIDQGNINYSKLESVSSLLGHLFQAAVARRVPIYKQRSVRGSLRQGNVKGLPNRSHSQINDIRSKDFGAFADGSCVPRAFESFCRMKPLGMAYMQMSDVEYTSSCTYRAVFILFYGRFRFVYEACKGLLGETLRQPCLL</sequence>
<name>A0A2H6KI87_9APIC</name>
<dbReference type="VEuPathDB" id="PiroplasmaDB:BOVATA_041960"/>
<proteinExistence type="inferred from homology"/>
<evidence type="ECO:0000256" key="2">
    <source>
        <dbReference type="ARBA" id="ARBA00022679"/>
    </source>
</evidence>
<dbReference type="PANTHER" id="PTHR11525:SF0">
    <property type="entry name" value="FARNESYL PYROPHOSPHATE SYNTHASE"/>
    <property type="match status" value="1"/>
</dbReference>
<accession>A0A2H6KI87</accession>
<dbReference type="RefSeq" id="XP_028868946.1">
    <property type="nucleotide sequence ID" value="XM_029013113.1"/>
</dbReference>
<dbReference type="PANTHER" id="PTHR11525">
    <property type="entry name" value="FARNESYL-PYROPHOSPHATE SYNTHETASE"/>
    <property type="match status" value="1"/>
</dbReference>
<dbReference type="AlphaFoldDB" id="A0A2H6KI87"/>
<dbReference type="SUPFAM" id="SSF48576">
    <property type="entry name" value="Terpenoid synthases"/>
    <property type="match status" value="1"/>
</dbReference>
<dbReference type="InterPro" id="IPR008949">
    <property type="entry name" value="Isoprenoid_synthase_dom_sf"/>
</dbReference>